<organism evidence="1 2">
    <name type="scientific">Parendozoicomonas callyspongiae</name>
    <dbReference type="NCBI Taxonomy" id="2942213"/>
    <lineage>
        <taxon>Bacteria</taxon>
        <taxon>Pseudomonadati</taxon>
        <taxon>Pseudomonadota</taxon>
        <taxon>Gammaproteobacteria</taxon>
        <taxon>Oceanospirillales</taxon>
        <taxon>Endozoicomonadaceae</taxon>
        <taxon>Parendozoicomonas</taxon>
    </lineage>
</organism>
<sequence>MAADIGRSAIHVYKHYKKHYDDINSLLDMSGLTASTNNPETNTFLPDDLLGLVAKTEQSLEQLKAHIGDVDDLATINPTEFKNKKPGFCKALVSYQKDLDHLFAAIQNIRSKAPKPKRKPGRKARTKKF</sequence>
<proteinExistence type="predicted"/>
<dbReference type="EMBL" id="JAMFLX010000012">
    <property type="protein sequence ID" value="MCL6270357.1"/>
    <property type="molecule type" value="Genomic_DNA"/>
</dbReference>
<reference evidence="1 2" key="1">
    <citation type="submission" date="2022-05" db="EMBL/GenBank/DDBJ databases">
        <authorList>
            <person name="Park J.-S."/>
        </authorList>
    </citation>
    <scope>NUCLEOTIDE SEQUENCE [LARGE SCALE GENOMIC DNA]</scope>
    <source>
        <strain evidence="1 2">2012CJ34-2</strain>
    </source>
</reference>
<name>A0ABT0PG51_9GAMM</name>
<accession>A0ABT0PG51</accession>
<gene>
    <name evidence="1" type="ORF">M3P05_10540</name>
</gene>
<protein>
    <submittedName>
        <fullName evidence="1">Uncharacterized protein</fullName>
    </submittedName>
</protein>
<dbReference type="RefSeq" id="WP_249699555.1">
    <property type="nucleotide sequence ID" value="NZ_JAMFLX010000012.1"/>
</dbReference>
<evidence type="ECO:0000313" key="1">
    <source>
        <dbReference type="EMBL" id="MCL6270357.1"/>
    </source>
</evidence>
<comment type="caution">
    <text evidence="1">The sequence shown here is derived from an EMBL/GenBank/DDBJ whole genome shotgun (WGS) entry which is preliminary data.</text>
</comment>
<dbReference type="Proteomes" id="UP001203338">
    <property type="component" value="Unassembled WGS sequence"/>
</dbReference>
<evidence type="ECO:0000313" key="2">
    <source>
        <dbReference type="Proteomes" id="UP001203338"/>
    </source>
</evidence>
<keyword evidence="2" id="KW-1185">Reference proteome</keyword>